<keyword evidence="1" id="KW-0812">Transmembrane</keyword>
<protein>
    <submittedName>
        <fullName evidence="2">Uncharacterized protein</fullName>
    </submittedName>
</protein>
<sequence>MQSQQFSLYAASGLVVTYLTLLSYMLYTSLFIHRKRVVLHIHKVPAKHLPRVPAKERPVFATVDKEDFPWAAVVRSNKGAPVKPLDKELYTTAMRRADGKVWVARGPGRRLRLRYRG</sequence>
<gene>
    <name evidence="2" type="ORF">FZEAL_7825</name>
</gene>
<evidence type="ECO:0000313" key="3">
    <source>
        <dbReference type="Proteomes" id="UP000635477"/>
    </source>
</evidence>
<keyword evidence="1" id="KW-1133">Transmembrane helix</keyword>
<proteinExistence type="predicted"/>
<accession>A0A8H4UFT2</accession>
<evidence type="ECO:0000313" key="2">
    <source>
        <dbReference type="EMBL" id="KAF4975374.1"/>
    </source>
</evidence>
<evidence type="ECO:0000256" key="1">
    <source>
        <dbReference type="SAM" id="Phobius"/>
    </source>
</evidence>
<reference evidence="2" key="2">
    <citation type="submission" date="2020-05" db="EMBL/GenBank/DDBJ databases">
        <authorList>
            <person name="Kim H.-S."/>
            <person name="Proctor R.H."/>
            <person name="Brown D.W."/>
        </authorList>
    </citation>
    <scope>NUCLEOTIDE SEQUENCE</scope>
    <source>
        <strain evidence="2">NRRL 22465</strain>
    </source>
</reference>
<keyword evidence="3" id="KW-1185">Reference proteome</keyword>
<dbReference type="AlphaFoldDB" id="A0A8H4UFT2"/>
<dbReference type="Proteomes" id="UP000635477">
    <property type="component" value="Unassembled WGS sequence"/>
</dbReference>
<organism evidence="2 3">
    <name type="scientific">Fusarium zealandicum</name>
    <dbReference type="NCBI Taxonomy" id="1053134"/>
    <lineage>
        <taxon>Eukaryota</taxon>
        <taxon>Fungi</taxon>
        <taxon>Dikarya</taxon>
        <taxon>Ascomycota</taxon>
        <taxon>Pezizomycotina</taxon>
        <taxon>Sordariomycetes</taxon>
        <taxon>Hypocreomycetidae</taxon>
        <taxon>Hypocreales</taxon>
        <taxon>Nectriaceae</taxon>
        <taxon>Fusarium</taxon>
        <taxon>Fusarium staphyleae species complex</taxon>
    </lineage>
</organism>
<reference evidence="2" key="1">
    <citation type="journal article" date="2020" name="BMC Genomics">
        <title>Correction to: Identification and distribution of gene clusters required for synthesis of sphingolipid metabolism inhibitors in diverse species of the filamentous fungus Fusarium.</title>
        <authorList>
            <person name="Kim H.S."/>
            <person name="Lohmar J.M."/>
            <person name="Busman M."/>
            <person name="Brown D.W."/>
            <person name="Naumann T.A."/>
            <person name="Divon H.H."/>
            <person name="Lysoe E."/>
            <person name="Uhlig S."/>
            <person name="Proctor R.H."/>
        </authorList>
    </citation>
    <scope>NUCLEOTIDE SEQUENCE</scope>
    <source>
        <strain evidence="2">NRRL 22465</strain>
    </source>
</reference>
<feature type="transmembrane region" description="Helical" evidence="1">
    <location>
        <begin position="6"/>
        <end position="27"/>
    </location>
</feature>
<dbReference type="EMBL" id="JABEYC010000647">
    <property type="protein sequence ID" value="KAF4975374.1"/>
    <property type="molecule type" value="Genomic_DNA"/>
</dbReference>
<name>A0A8H4UFT2_9HYPO</name>
<comment type="caution">
    <text evidence="2">The sequence shown here is derived from an EMBL/GenBank/DDBJ whole genome shotgun (WGS) entry which is preliminary data.</text>
</comment>
<keyword evidence="1" id="KW-0472">Membrane</keyword>